<evidence type="ECO:0000313" key="1">
    <source>
        <dbReference type="EMBL" id="VAX40415.1"/>
    </source>
</evidence>
<name>A0A3B1E3T4_9ZZZZ</name>
<accession>A0A3B1E3T4</accession>
<dbReference type="AlphaFoldDB" id="A0A3B1E3T4"/>
<reference evidence="1" key="1">
    <citation type="submission" date="2018-06" db="EMBL/GenBank/DDBJ databases">
        <authorList>
            <person name="Zhirakovskaya E."/>
        </authorList>
    </citation>
    <scope>NUCLEOTIDE SEQUENCE</scope>
</reference>
<organism evidence="1">
    <name type="scientific">hydrothermal vent metagenome</name>
    <dbReference type="NCBI Taxonomy" id="652676"/>
    <lineage>
        <taxon>unclassified sequences</taxon>
        <taxon>metagenomes</taxon>
        <taxon>ecological metagenomes</taxon>
    </lineage>
</organism>
<gene>
    <name evidence="1" type="ORF">MNBD_PLANCTO03-1439</name>
</gene>
<protein>
    <submittedName>
        <fullName evidence="1">Uncharacterized protein</fullName>
    </submittedName>
</protein>
<dbReference type="EMBL" id="UOGK01000388">
    <property type="protein sequence ID" value="VAX40415.1"/>
    <property type="molecule type" value="Genomic_DNA"/>
</dbReference>
<sequence length="143" mass="14971">MCVVAVVGGLGLVVAGGCSTGQTGLPGVEVVAAEGESAIRIEADWADVEAAVTAALGQSELVRVRLDRPDPSQVVYALRTSRDEPATLTIARLDGPGALDPVRLRLVCRVGRFGDAAREGEFLALVADRLRQLRGVEVAPLRE</sequence>
<proteinExistence type="predicted"/>